<dbReference type="PIRSF" id="PIRSF015921">
    <property type="entry name" value="FA_sphinglp_des"/>
    <property type="match status" value="1"/>
</dbReference>
<proteinExistence type="predicted"/>
<gene>
    <name evidence="3" type="ORF">FNT36_07835</name>
</gene>
<dbReference type="Proteomes" id="UP000317624">
    <property type="component" value="Unassembled WGS sequence"/>
</dbReference>
<keyword evidence="1" id="KW-0812">Transmembrane</keyword>
<feature type="domain" description="Fatty acid desaturase" evidence="2">
    <location>
        <begin position="64"/>
        <end position="334"/>
    </location>
</feature>
<evidence type="ECO:0000256" key="1">
    <source>
        <dbReference type="SAM" id="Phobius"/>
    </source>
</evidence>
<dbReference type="RefSeq" id="WP_144846159.1">
    <property type="nucleotide sequence ID" value="NZ_VMRJ01000002.1"/>
</dbReference>
<feature type="transmembrane region" description="Helical" evidence="1">
    <location>
        <begin position="37"/>
        <end position="58"/>
    </location>
</feature>
<dbReference type="EMBL" id="VMRJ01000002">
    <property type="protein sequence ID" value="TVT41355.1"/>
    <property type="molecule type" value="Genomic_DNA"/>
</dbReference>
<dbReference type="AlphaFoldDB" id="A0A558BXW1"/>
<keyword evidence="1" id="KW-1133">Transmembrane helix</keyword>
<feature type="transmembrane region" description="Helical" evidence="1">
    <location>
        <begin position="97"/>
        <end position="116"/>
    </location>
</feature>
<dbReference type="InterPro" id="IPR005804">
    <property type="entry name" value="FA_desaturase_dom"/>
</dbReference>
<dbReference type="GO" id="GO:0008610">
    <property type="term" value="P:lipid biosynthetic process"/>
    <property type="evidence" value="ECO:0007669"/>
    <property type="project" value="UniProtKB-ARBA"/>
</dbReference>
<dbReference type="GO" id="GO:0016717">
    <property type="term" value="F:oxidoreductase activity, acting on paired donors, with oxidation of a pair of donors resulting in the reduction of molecular oxygen to two molecules of water"/>
    <property type="evidence" value="ECO:0007669"/>
    <property type="project" value="TreeGrafter"/>
</dbReference>
<reference evidence="3 4" key="1">
    <citation type="submission" date="2019-07" db="EMBL/GenBank/DDBJ databases">
        <title>Hymenobacter sp. straun FUR1 Genome sequencing and assembly.</title>
        <authorList>
            <person name="Chhetri G."/>
        </authorList>
    </citation>
    <scope>NUCLEOTIDE SEQUENCE [LARGE SCALE GENOMIC DNA]</scope>
    <source>
        <strain evidence="3 4">Fur1</strain>
    </source>
</reference>
<feature type="transmembrane region" description="Helical" evidence="1">
    <location>
        <begin position="64"/>
        <end position="85"/>
    </location>
</feature>
<dbReference type="InterPro" id="IPR012171">
    <property type="entry name" value="Fatty_acid_desaturase"/>
</dbReference>
<feature type="transmembrane region" description="Helical" evidence="1">
    <location>
        <begin position="226"/>
        <end position="246"/>
    </location>
</feature>
<evidence type="ECO:0000259" key="2">
    <source>
        <dbReference type="Pfam" id="PF00487"/>
    </source>
</evidence>
<dbReference type="CDD" id="cd03506">
    <property type="entry name" value="Delta6-FADS-like"/>
    <property type="match status" value="1"/>
</dbReference>
<keyword evidence="1" id="KW-0472">Membrane</keyword>
<name>A0A558BXW1_9BACT</name>
<feature type="transmembrane region" description="Helical" evidence="1">
    <location>
        <begin position="160"/>
        <end position="180"/>
    </location>
</feature>
<keyword evidence="4" id="KW-1185">Reference proteome</keyword>
<dbReference type="GO" id="GO:0016020">
    <property type="term" value="C:membrane"/>
    <property type="evidence" value="ECO:0007669"/>
    <property type="project" value="TreeGrafter"/>
</dbReference>
<dbReference type="PANTHER" id="PTHR19353">
    <property type="entry name" value="FATTY ACID DESATURASE 2"/>
    <property type="match status" value="1"/>
</dbReference>
<protein>
    <submittedName>
        <fullName evidence="3">Acyl-CoA desaturase</fullName>
    </submittedName>
</protein>
<evidence type="ECO:0000313" key="4">
    <source>
        <dbReference type="Proteomes" id="UP000317624"/>
    </source>
</evidence>
<organism evidence="3 4">
    <name type="scientific">Hymenobacter setariae</name>
    <dbReference type="NCBI Taxonomy" id="2594794"/>
    <lineage>
        <taxon>Bacteria</taxon>
        <taxon>Pseudomonadati</taxon>
        <taxon>Bacteroidota</taxon>
        <taxon>Cytophagia</taxon>
        <taxon>Cytophagales</taxon>
        <taxon>Hymenobacteraceae</taxon>
        <taxon>Hymenobacter</taxon>
    </lineage>
</organism>
<accession>A0A558BXW1</accession>
<sequence length="355" mass="40868">MSLPKFAPPRSFHAELKRRTAQYFQTEAKPQTGTAGLLAKAALLVGSLVALYVHLVFFTPALGWALLECVTLGGVIALVGFNVMHDGAHGSFSRYPWLNRVAAFTLNVMGGSSYMWDAKHNTVHHMYTNIDGVDDDLDIQPWMRMTLDQKRHRAHRFQHLYFWFLYCMLYISWVFVMDYQKYFTRRIGSVALKPMSRNDHFIFWGFKALSLAIFIGLPLYTVGWAGWLLGFLVTMCVAGFTLSIVFQLAHTVEQTAFPVPHETTRKMEDEWAIHQLRTTANFATNNRLISWLVGGLNFQVEHHLFPKVSHVHYPQLSKIIKQTCAEFEVPYQEYPKMWQAVVSHILFLRQMGRAS</sequence>
<evidence type="ECO:0000313" key="3">
    <source>
        <dbReference type="EMBL" id="TVT41355.1"/>
    </source>
</evidence>
<dbReference type="Pfam" id="PF00487">
    <property type="entry name" value="FA_desaturase"/>
    <property type="match status" value="1"/>
</dbReference>
<dbReference type="PANTHER" id="PTHR19353:SF19">
    <property type="entry name" value="DELTA(5) FATTY ACID DESATURASE C-RELATED"/>
    <property type="match status" value="1"/>
</dbReference>
<comment type="caution">
    <text evidence="3">The sequence shown here is derived from an EMBL/GenBank/DDBJ whole genome shotgun (WGS) entry which is preliminary data.</text>
</comment>
<feature type="transmembrane region" description="Helical" evidence="1">
    <location>
        <begin position="201"/>
        <end position="220"/>
    </location>
</feature>
<dbReference type="OrthoDB" id="104711at2"/>